<evidence type="ECO:0000313" key="1">
    <source>
        <dbReference type="EMBL" id="JAH94326.1"/>
    </source>
</evidence>
<sequence>MSQMFRCVRRYRYAVLTCEHGSIKCACAPAVGVVCSATISSPQPEN</sequence>
<protein>
    <submittedName>
        <fullName evidence="1">Uncharacterized protein</fullName>
    </submittedName>
</protein>
<reference evidence="1" key="1">
    <citation type="submission" date="2014-11" db="EMBL/GenBank/DDBJ databases">
        <authorList>
            <person name="Amaro Gonzalez C."/>
        </authorList>
    </citation>
    <scope>NUCLEOTIDE SEQUENCE</scope>
</reference>
<reference evidence="1" key="2">
    <citation type="journal article" date="2015" name="Fish Shellfish Immunol.">
        <title>Early steps in the European eel (Anguilla anguilla)-Vibrio vulnificus interaction in the gills: Role of the RtxA13 toxin.</title>
        <authorList>
            <person name="Callol A."/>
            <person name="Pajuelo D."/>
            <person name="Ebbesson L."/>
            <person name="Teles M."/>
            <person name="MacKenzie S."/>
            <person name="Amaro C."/>
        </authorList>
    </citation>
    <scope>NUCLEOTIDE SEQUENCE</scope>
</reference>
<organism evidence="1">
    <name type="scientific">Anguilla anguilla</name>
    <name type="common">European freshwater eel</name>
    <name type="synonym">Muraena anguilla</name>
    <dbReference type="NCBI Taxonomy" id="7936"/>
    <lineage>
        <taxon>Eukaryota</taxon>
        <taxon>Metazoa</taxon>
        <taxon>Chordata</taxon>
        <taxon>Craniata</taxon>
        <taxon>Vertebrata</taxon>
        <taxon>Euteleostomi</taxon>
        <taxon>Actinopterygii</taxon>
        <taxon>Neopterygii</taxon>
        <taxon>Teleostei</taxon>
        <taxon>Anguilliformes</taxon>
        <taxon>Anguillidae</taxon>
        <taxon>Anguilla</taxon>
    </lineage>
</organism>
<dbReference type="AlphaFoldDB" id="A0A0E9WVW6"/>
<name>A0A0E9WVW6_ANGAN</name>
<accession>A0A0E9WVW6</accession>
<dbReference type="EMBL" id="GBXM01014251">
    <property type="protein sequence ID" value="JAH94326.1"/>
    <property type="molecule type" value="Transcribed_RNA"/>
</dbReference>
<proteinExistence type="predicted"/>